<dbReference type="SUPFAM" id="SSF52540">
    <property type="entry name" value="P-loop containing nucleoside triphosphate hydrolases"/>
    <property type="match status" value="1"/>
</dbReference>
<dbReference type="PROSITE" id="PS50163">
    <property type="entry name" value="RECA_3"/>
    <property type="match status" value="1"/>
</dbReference>
<sequence length="329" mass="35257">MTMLDIEDIPGVGPATADRLRDAGYITVESIATATPIDLAEAAELGESTTKKIIKAARELADIGGFKTGTDILARRQDILKLKTLVPEIDELFGGGLESQAITELYGEFGSGKSQIAHQLAINCQLPTTLGGLAGSCLYIDTENTFRPERIEQMAEGLELADLPEGYTLPTADEFLANIHVARASSSDHQMLLIDAARDLSNELAGAGLPVKLIIIDSLTSLFRSEYAGRGTLAGRQQKLNRHMHDLFKLVDDLNAVALVTNQVMSNPGLLFGDPTKPIGGNIVGHTATYRVYLRKSKAGKRIARLVDSPNLPEGEATFTVETAGIKAC</sequence>
<keyword evidence="13" id="KW-1185">Reference proteome</keyword>
<name>A0AAX0Q849_9EURY</name>
<dbReference type="InterPro" id="IPR013632">
    <property type="entry name" value="Rad51_C"/>
</dbReference>
<dbReference type="Gene3D" id="3.40.50.300">
    <property type="entry name" value="P-loop containing nucleotide triphosphate hydrolases"/>
    <property type="match status" value="1"/>
</dbReference>
<feature type="domain" description="RecA family profile 2" evidence="11">
    <location>
        <begin position="269"/>
        <end position="326"/>
    </location>
</feature>
<evidence type="ECO:0000256" key="2">
    <source>
        <dbReference type="ARBA" id="ARBA00018144"/>
    </source>
</evidence>
<evidence type="ECO:0000256" key="1">
    <source>
        <dbReference type="ARBA" id="ARBA00008050"/>
    </source>
</evidence>
<dbReference type="Gene3D" id="1.10.150.20">
    <property type="entry name" value="5' to 3' exonuclease, C-terminal subdomain"/>
    <property type="match status" value="1"/>
</dbReference>
<dbReference type="GO" id="GO:0006281">
    <property type="term" value="P:DNA repair"/>
    <property type="evidence" value="ECO:0007669"/>
    <property type="project" value="UniProtKB-UniRule"/>
</dbReference>
<gene>
    <name evidence="8 12" type="primary">radA</name>
    <name evidence="12" type="ORF">ASJ83_02190</name>
</gene>
<evidence type="ECO:0000256" key="8">
    <source>
        <dbReference type="HAMAP-Rule" id="MF_00348"/>
    </source>
</evidence>
<dbReference type="AlphaFoldDB" id="A0AAX0Q849"/>
<dbReference type="SUPFAM" id="SSF47794">
    <property type="entry name" value="Rad51 N-terminal domain-like"/>
    <property type="match status" value="1"/>
</dbReference>
<evidence type="ECO:0000256" key="6">
    <source>
        <dbReference type="ARBA" id="ARBA00023125"/>
    </source>
</evidence>
<comment type="similarity">
    <text evidence="1 8 9">Belongs to the eukaryotic RecA-like protein family.</text>
</comment>
<dbReference type="EMBL" id="LMVO01000012">
    <property type="protein sequence ID" value="PAV09411.1"/>
    <property type="molecule type" value="Genomic_DNA"/>
</dbReference>
<organism evidence="12 13">
    <name type="scientific">Methanocorpusculum parvum</name>
    <dbReference type="NCBI Taxonomy" id="2193"/>
    <lineage>
        <taxon>Archaea</taxon>
        <taxon>Methanobacteriati</taxon>
        <taxon>Methanobacteriota</taxon>
        <taxon>Stenosarchaea group</taxon>
        <taxon>Methanomicrobia</taxon>
        <taxon>Methanomicrobiales</taxon>
        <taxon>Methanocorpusculaceae</taxon>
        <taxon>Methanocorpusculum</taxon>
    </lineage>
</organism>
<dbReference type="Proteomes" id="UP000243820">
    <property type="component" value="Unassembled WGS sequence"/>
</dbReference>
<dbReference type="GO" id="GO:0140664">
    <property type="term" value="F:ATP-dependent DNA damage sensor activity"/>
    <property type="evidence" value="ECO:0007669"/>
    <property type="project" value="InterPro"/>
</dbReference>
<dbReference type="NCBIfam" id="TIGR02236">
    <property type="entry name" value="recomb_radA"/>
    <property type="match status" value="1"/>
</dbReference>
<dbReference type="GO" id="GO:0003684">
    <property type="term" value="F:damaged DNA binding"/>
    <property type="evidence" value="ECO:0007669"/>
    <property type="project" value="UniProtKB-UniRule"/>
</dbReference>
<keyword evidence="5 8" id="KW-0067">ATP-binding</keyword>
<feature type="binding site" evidence="8">
    <location>
        <begin position="107"/>
        <end position="114"/>
    </location>
    <ligand>
        <name>ATP</name>
        <dbReference type="ChEBI" id="CHEBI:30616"/>
    </ligand>
</feature>
<evidence type="ECO:0000256" key="3">
    <source>
        <dbReference type="ARBA" id="ARBA00022741"/>
    </source>
</evidence>
<dbReference type="Pfam" id="PF14520">
    <property type="entry name" value="HHH_5"/>
    <property type="match status" value="1"/>
</dbReference>
<dbReference type="PANTHER" id="PTHR22942:SF30">
    <property type="entry name" value="MEIOTIC RECOMBINATION PROTEIN DMC1_LIM15 HOMOLOG"/>
    <property type="match status" value="1"/>
</dbReference>
<keyword evidence="3 8" id="KW-0547">Nucleotide-binding</keyword>
<dbReference type="Pfam" id="PF08423">
    <property type="entry name" value="Rad51"/>
    <property type="match status" value="1"/>
</dbReference>
<dbReference type="InterPro" id="IPR020587">
    <property type="entry name" value="RecA_monomer-monomer_interface"/>
</dbReference>
<dbReference type="InterPro" id="IPR003593">
    <property type="entry name" value="AAA+_ATPase"/>
</dbReference>
<proteinExistence type="inferred from homology"/>
<dbReference type="HAMAP" id="MF_00348">
    <property type="entry name" value="RadA_arch"/>
    <property type="match status" value="1"/>
</dbReference>
<evidence type="ECO:0000256" key="5">
    <source>
        <dbReference type="ARBA" id="ARBA00022840"/>
    </source>
</evidence>
<reference evidence="12 13" key="1">
    <citation type="journal article" date="2017" name="BMC Genomics">
        <title>Genomic analysis of methanogenic archaea reveals a shift towards energy conservation.</title>
        <authorList>
            <person name="Gilmore S.P."/>
            <person name="Henske J.K."/>
            <person name="Sexton J.A."/>
            <person name="Solomon K.V."/>
            <person name="Seppala S."/>
            <person name="Yoo J.I."/>
            <person name="Huyett L.M."/>
            <person name="Pressman A."/>
            <person name="Cogan J.Z."/>
            <person name="Kivenson V."/>
            <person name="Peng X."/>
            <person name="Tan Y."/>
            <person name="Valentine D.L."/>
            <person name="O'Malley M.A."/>
        </authorList>
    </citation>
    <scope>NUCLEOTIDE SEQUENCE [LARGE SCALE GENOMIC DNA]</scope>
    <source>
        <strain evidence="12 13">XII</strain>
    </source>
</reference>
<keyword evidence="4 8" id="KW-0227">DNA damage</keyword>
<evidence type="ECO:0000256" key="7">
    <source>
        <dbReference type="ARBA" id="ARBA00023172"/>
    </source>
</evidence>
<dbReference type="PROSITE" id="PS50162">
    <property type="entry name" value="RECA_2"/>
    <property type="match status" value="1"/>
</dbReference>
<evidence type="ECO:0000313" key="12">
    <source>
        <dbReference type="EMBL" id="PAV09411.1"/>
    </source>
</evidence>
<dbReference type="InterPro" id="IPR016467">
    <property type="entry name" value="DNA_recomb/repair_RecA-like"/>
</dbReference>
<dbReference type="GO" id="GO:0006310">
    <property type="term" value="P:DNA recombination"/>
    <property type="evidence" value="ECO:0007669"/>
    <property type="project" value="UniProtKB-UniRule"/>
</dbReference>
<dbReference type="RefSeq" id="WP_042700087.1">
    <property type="nucleotide sequence ID" value="NZ_LMVO01000012.1"/>
</dbReference>
<dbReference type="InterPro" id="IPR011938">
    <property type="entry name" value="DNA_recomb/repair_RadA"/>
</dbReference>
<keyword evidence="7 8" id="KW-0233">DNA recombination</keyword>
<dbReference type="InterPro" id="IPR020588">
    <property type="entry name" value="RecA_ATP-bd"/>
</dbReference>
<comment type="function">
    <text evidence="8 9">Involved in DNA repair and in homologous recombination. Binds and assemble on single-stranded DNA to form a nucleoprotein filament. Hydrolyzes ATP in a ssDNA-dependent manner and promotes DNA strand exchange between homologous DNA molecules.</text>
</comment>
<dbReference type="GO" id="GO:0005524">
    <property type="term" value="F:ATP binding"/>
    <property type="evidence" value="ECO:0007669"/>
    <property type="project" value="UniProtKB-UniRule"/>
</dbReference>
<dbReference type="InterPro" id="IPR010995">
    <property type="entry name" value="DNA_repair_Rad51/TF_NusA_a-hlx"/>
</dbReference>
<comment type="caution">
    <text evidence="12">The sequence shown here is derived from an EMBL/GenBank/DDBJ whole genome shotgun (WGS) entry which is preliminary data.</text>
</comment>
<evidence type="ECO:0000259" key="10">
    <source>
        <dbReference type="PROSITE" id="PS50162"/>
    </source>
</evidence>
<evidence type="ECO:0000256" key="9">
    <source>
        <dbReference type="PIRNR" id="PIRNR005856"/>
    </source>
</evidence>
<evidence type="ECO:0000256" key="4">
    <source>
        <dbReference type="ARBA" id="ARBA00022763"/>
    </source>
</evidence>
<keyword evidence="6 8" id="KW-0238">DNA-binding</keyword>
<dbReference type="PIRSF" id="PIRSF005856">
    <property type="entry name" value="Rad51"/>
    <property type="match status" value="1"/>
</dbReference>
<protein>
    <recommendedName>
        <fullName evidence="2 8">DNA repair and recombination protein RadA</fullName>
    </recommendedName>
</protein>
<dbReference type="PANTHER" id="PTHR22942">
    <property type="entry name" value="RECA/RAD51/RADA DNA STRAND-PAIRING FAMILY MEMBER"/>
    <property type="match status" value="1"/>
</dbReference>
<dbReference type="NCBIfam" id="NF003301">
    <property type="entry name" value="PRK04301.1"/>
    <property type="match status" value="1"/>
</dbReference>
<dbReference type="InterPro" id="IPR027417">
    <property type="entry name" value="P-loop_NTPase"/>
</dbReference>
<evidence type="ECO:0000313" key="13">
    <source>
        <dbReference type="Proteomes" id="UP000243820"/>
    </source>
</evidence>
<accession>A0AAX0Q849</accession>
<dbReference type="SMART" id="SM00382">
    <property type="entry name" value="AAA"/>
    <property type="match status" value="1"/>
</dbReference>
<evidence type="ECO:0000259" key="11">
    <source>
        <dbReference type="PROSITE" id="PS50163"/>
    </source>
</evidence>
<feature type="domain" description="RecA family profile 1" evidence="10">
    <location>
        <begin position="78"/>
        <end position="264"/>
    </location>
</feature>